<dbReference type="PANTHER" id="PTHR30158">
    <property type="entry name" value="ACRA/E-RELATED COMPONENT OF DRUG EFFLUX TRANSPORTER"/>
    <property type="match status" value="1"/>
</dbReference>
<dbReference type="InterPro" id="IPR058624">
    <property type="entry name" value="MdtA-like_HH"/>
</dbReference>
<dbReference type="NCBIfam" id="TIGR01730">
    <property type="entry name" value="RND_mfp"/>
    <property type="match status" value="1"/>
</dbReference>
<evidence type="ECO:0000259" key="7">
    <source>
        <dbReference type="Pfam" id="PF25944"/>
    </source>
</evidence>
<dbReference type="Gene3D" id="1.10.287.470">
    <property type="entry name" value="Helix hairpin bin"/>
    <property type="match status" value="1"/>
</dbReference>
<dbReference type="InterPro" id="IPR058626">
    <property type="entry name" value="MdtA-like_b-barrel"/>
</dbReference>
<dbReference type="Proteomes" id="UP001200430">
    <property type="component" value="Unassembled WGS sequence"/>
</dbReference>
<dbReference type="InterPro" id="IPR058625">
    <property type="entry name" value="MdtA-like_BSH"/>
</dbReference>
<feature type="domain" description="Multidrug resistance protein MdtA-like beta-barrel" evidence="7">
    <location>
        <begin position="229"/>
        <end position="309"/>
    </location>
</feature>
<evidence type="ECO:0000259" key="6">
    <source>
        <dbReference type="Pfam" id="PF25917"/>
    </source>
</evidence>
<evidence type="ECO:0000313" key="9">
    <source>
        <dbReference type="EMBL" id="MCF4143458.1"/>
    </source>
</evidence>
<dbReference type="Gene3D" id="2.40.420.20">
    <property type="match status" value="1"/>
</dbReference>
<organism evidence="9 10">
    <name type="scientific">Dethiosulfovibrio marinus</name>
    <dbReference type="NCBI Taxonomy" id="133532"/>
    <lineage>
        <taxon>Bacteria</taxon>
        <taxon>Thermotogati</taxon>
        <taxon>Synergistota</taxon>
        <taxon>Synergistia</taxon>
        <taxon>Synergistales</taxon>
        <taxon>Dethiosulfovibrionaceae</taxon>
        <taxon>Dethiosulfovibrio</taxon>
    </lineage>
</organism>
<protein>
    <submittedName>
        <fullName evidence="9">Efflux RND transporter periplasmic adaptor subunit</fullName>
    </submittedName>
</protein>
<dbReference type="EMBL" id="JAKGUD010000016">
    <property type="protein sequence ID" value="MCF4143458.1"/>
    <property type="molecule type" value="Genomic_DNA"/>
</dbReference>
<keyword evidence="3" id="KW-0175">Coiled coil</keyword>
<proteinExistence type="inferred from homology"/>
<evidence type="ECO:0000256" key="1">
    <source>
        <dbReference type="ARBA" id="ARBA00004196"/>
    </source>
</evidence>
<feature type="domain" description="Multidrug resistance protein MdtA-like alpha-helical hairpin" evidence="5">
    <location>
        <begin position="128"/>
        <end position="192"/>
    </location>
</feature>
<evidence type="ECO:0000256" key="3">
    <source>
        <dbReference type="SAM" id="Coils"/>
    </source>
</evidence>
<comment type="caution">
    <text evidence="9">The sequence shown here is derived from an EMBL/GenBank/DDBJ whole genome shotgun (WGS) entry which is preliminary data.</text>
</comment>
<gene>
    <name evidence="9" type="ORF">L2W38_11610</name>
</gene>
<evidence type="ECO:0000256" key="2">
    <source>
        <dbReference type="ARBA" id="ARBA00009477"/>
    </source>
</evidence>
<evidence type="ECO:0000259" key="5">
    <source>
        <dbReference type="Pfam" id="PF25876"/>
    </source>
</evidence>
<reference evidence="9 10" key="1">
    <citation type="submission" date="2022-01" db="EMBL/GenBank/DDBJ databases">
        <title>Dethiosulfovibrio faecalis sp. nov., a novel proteolytic, non-sulfur-reducing bacterium isolated from a marine aquaculture solid waste bioreactor.</title>
        <authorList>
            <person name="Grabowski S."/>
            <person name="Apolinario E."/>
            <person name="Schneider N."/>
            <person name="Marshall C.W."/>
            <person name="Sowers K.R."/>
        </authorList>
    </citation>
    <scope>NUCLEOTIDE SEQUENCE [LARGE SCALE GENOMIC DNA]</scope>
    <source>
        <strain evidence="9 10">DSM 12537</strain>
    </source>
</reference>
<dbReference type="Pfam" id="PF25967">
    <property type="entry name" value="RND-MFP_C"/>
    <property type="match status" value="1"/>
</dbReference>
<sequence>MLLYMGNVGRRGSAKAILLILILGAAAFFGREYFVGKAQDEARAEAQAVEQAKPQAPVVVLHVVRKADLAVPREYIGRVEPIQSVSIRPQISGEIAEVHFQEGSMVKEGDLLFSIDDRQFRTTVSLRKAELAKAEANYDRASKYLKRLKAADSRSVSASDIDMAQSDLLQAKAQVQQAKASLSLAQIDLSYTKIKAPITGKVGEAFYTKGNYVTPAGTTTLTKIVQMDPIRVSFALPDREYLDQLDSFKSRDQSVFDATIKLVNGEVYPKKGERDFEDNVMDKGTGTITVSLRFENDGGALVPGSMVRIEARPSRSNVVPVIPQESVMADGQGDFVYVVDDANKVDKRGVVVGDSIGKNCEVLSGLEGGERIVFLGLQSVRPGMVVSPIQEETDGEKSPAELAQASDYDLKPIVSGDGEIDG</sequence>
<feature type="domain" description="Multidrug resistance protein MdtA-like C-terminal permuted SH3" evidence="8">
    <location>
        <begin position="321"/>
        <end position="378"/>
    </location>
</feature>
<dbReference type="InterPro" id="IPR006143">
    <property type="entry name" value="RND_pump_MFP"/>
</dbReference>
<feature type="domain" description="Multidrug resistance protein MdtA-like barrel-sandwich hybrid" evidence="6">
    <location>
        <begin position="84"/>
        <end position="221"/>
    </location>
</feature>
<dbReference type="Gene3D" id="2.40.50.100">
    <property type="match status" value="1"/>
</dbReference>
<dbReference type="InterPro" id="IPR058627">
    <property type="entry name" value="MdtA-like_C"/>
</dbReference>
<dbReference type="Pfam" id="PF25944">
    <property type="entry name" value="Beta-barrel_RND"/>
    <property type="match status" value="1"/>
</dbReference>
<dbReference type="Pfam" id="PF25876">
    <property type="entry name" value="HH_MFP_RND"/>
    <property type="match status" value="1"/>
</dbReference>
<feature type="coiled-coil region" evidence="3">
    <location>
        <begin position="131"/>
        <end position="181"/>
    </location>
</feature>
<accession>A0ABS9EQJ2</accession>
<evidence type="ECO:0000313" key="10">
    <source>
        <dbReference type="Proteomes" id="UP001200430"/>
    </source>
</evidence>
<dbReference type="Gene3D" id="2.40.30.170">
    <property type="match status" value="1"/>
</dbReference>
<evidence type="ECO:0000256" key="4">
    <source>
        <dbReference type="SAM" id="MobiDB-lite"/>
    </source>
</evidence>
<dbReference type="Pfam" id="PF25917">
    <property type="entry name" value="BSH_RND"/>
    <property type="match status" value="1"/>
</dbReference>
<evidence type="ECO:0000259" key="8">
    <source>
        <dbReference type="Pfam" id="PF25967"/>
    </source>
</evidence>
<comment type="subcellular location">
    <subcellularLocation>
        <location evidence="1">Cell envelope</location>
    </subcellularLocation>
</comment>
<dbReference type="SUPFAM" id="SSF111369">
    <property type="entry name" value="HlyD-like secretion proteins"/>
    <property type="match status" value="1"/>
</dbReference>
<feature type="region of interest" description="Disordered" evidence="4">
    <location>
        <begin position="390"/>
        <end position="422"/>
    </location>
</feature>
<name>A0ABS9EQJ2_9BACT</name>
<comment type="similarity">
    <text evidence="2">Belongs to the membrane fusion protein (MFP) (TC 8.A.1) family.</text>
</comment>
<keyword evidence="10" id="KW-1185">Reference proteome</keyword>